<proteinExistence type="predicted"/>
<name>A0A0E9R4G4_ANGAN</name>
<dbReference type="EMBL" id="GBXM01085227">
    <property type="protein sequence ID" value="JAH23350.1"/>
    <property type="molecule type" value="Transcribed_RNA"/>
</dbReference>
<accession>A0A0E9R4G4</accession>
<evidence type="ECO:0000313" key="1">
    <source>
        <dbReference type="EMBL" id="JAH23350.1"/>
    </source>
</evidence>
<protein>
    <submittedName>
        <fullName evidence="1">Uncharacterized protein</fullName>
    </submittedName>
</protein>
<reference evidence="1" key="2">
    <citation type="journal article" date="2015" name="Fish Shellfish Immunol.">
        <title>Early steps in the European eel (Anguilla anguilla)-Vibrio vulnificus interaction in the gills: Role of the RtxA13 toxin.</title>
        <authorList>
            <person name="Callol A."/>
            <person name="Pajuelo D."/>
            <person name="Ebbesson L."/>
            <person name="Teles M."/>
            <person name="MacKenzie S."/>
            <person name="Amaro C."/>
        </authorList>
    </citation>
    <scope>NUCLEOTIDE SEQUENCE</scope>
</reference>
<reference evidence="1" key="1">
    <citation type="submission" date="2014-11" db="EMBL/GenBank/DDBJ databases">
        <authorList>
            <person name="Amaro Gonzalez C."/>
        </authorList>
    </citation>
    <scope>NUCLEOTIDE SEQUENCE</scope>
</reference>
<dbReference type="AlphaFoldDB" id="A0A0E9R4G4"/>
<organism evidence="1">
    <name type="scientific">Anguilla anguilla</name>
    <name type="common">European freshwater eel</name>
    <name type="synonym">Muraena anguilla</name>
    <dbReference type="NCBI Taxonomy" id="7936"/>
    <lineage>
        <taxon>Eukaryota</taxon>
        <taxon>Metazoa</taxon>
        <taxon>Chordata</taxon>
        <taxon>Craniata</taxon>
        <taxon>Vertebrata</taxon>
        <taxon>Euteleostomi</taxon>
        <taxon>Actinopterygii</taxon>
        <taxon>Neopterygii</taxon>
        <taxon>Teleostei</taxon>
        <taxon>Anguilliformes</taxon>
        <taxon>Anguillidae</taxon>
        <taxon>Anguilla</taxon>
    </lineage>
</organism>
<sequence length="27" mass="3376">MSLTFSFCILFFARQHFWPIFREHNVT</sequence>